<accession>A0ABT9W594</accession>
<dbReference type="Proteomes" id="UP001235840">
    <property type="component" value="Unassembled WGS sequence"/>
</dbReference>
<dbReference type="EMBL" id="JAUSTY010000022">
    <property type="protein sequence ID" value="MDQ0168000.1"/>
    <property type="molecule type" value="Genomic_DNA"/>
</dbReference>
<comment type="caution">
    <text evidence="1">The sequence shown here is derived from an EMBL/GenBank/DDBJ whole genome shotgun (WGS) entry which is preliminary data.</text>
</comment>
<dbReference type="Pfam" id="PF22871">
    <property type="entry name" value="AimR"/>
    <property type="match status" value="1"/>
</dbReference>
<name>A0ABT9W594_9BACI</name>
<sequence length="280" mass="32595">MRKDAKLPSIKLLSEVEEFKPREVEMRVLKSILKGLIYFDLGENKSILLHNQDTHEQIEEIRSDYIQASYSVRLGLLSFAVHLFSYNLEKARQSCYSIIGQDFIEHVKAAAYINLSQTYLFSNYQLALEYSKRSIDVAITFSHSNYLKMANLNHSFLNSFYGIDFEFTQPLDDHQTLANYIFYLINKGDISLAQGYLEEIDINSLTDWDKGFYFYYKGLIDEDVSTFYKSVDSFVSADNYFFIHLPLLKLQKLGESEEALKILSKRGLIYEENSNSHVDF</sequence>
<evidence type="ECO:0000313" key="1">
    <source>
        <dbReference type="EMBL" id="MDQ0168000.1"/>
    </source>
</evidence>
<dbReference type="InterPro" id="IPR047705">
    <property type="entry name" value="AimR-like"/>
</dbReference>
<proteinExistence type="predicted"/>
<reference evidence="1 2" key="1">
    <citation type="submission" date="2023-07" db="EMBL/GenBank/DDBJ databases">
        <title>Genomic Encyclopedia of Type Strains, Phase IV (KMG-IV): sequencing the most valuable type-strain genomes for metagenomic binning, comparative biology and taxonomic classification.</title>
        <authorList>
            <person name="Goeker M."/>
        </authorList>
    </citation>
    <scope>NUCLEOTIDE SEQUENCE [LARGE SCALE GENOMIC DNA]</scope>
    <source>
        <strain evidence="1 2">DSM 12751</strain>
    </source>
</reference>
<evidence type="ECO:0000313" key="2">
    <source>
        <dbReference type="Proteomes" id="UP001235840"/>
    </source>
</evidence>
<protein>
    <submittedName>
        <fullName evidence="1">Uncharacterized protein</fullName>
    </submittedName>
</protein>
<keyword evidence="2" id="KW-1185">Reference proteome</keyword>
<dbReference type="NCBIfam" id="NF038310">
    <property type="entry name" value="lysogeny_AimR"/>
    <property type="match status" value="1"/>
</dbReference>
<organism evidence="1 2">
    <name type="scientific">Caldalkalibacillus horti</name>
    <dbReference type="NCBI Taxonomy" id="77523"/>
    <lineage>
        <taxon>Bacteria</taxon>
        <taxon>Bacillati</taxon>
        <taxon>Bacillota</taxon>
        <taxon>Bacilli</taxon>
        <taxon>Bacillales</taxon>
        <taxon>Bacillaceae</taxon>
        <taxon>Caldalkalibacillus</taxon>
    </lineage>
</organism>
<gene>
    <name evidence="1" type="ORF">J2S11_003930</name>
</gene>